<dbReference type="Proteomes" id="UP001501427">
    <property type="component" value="Unassembled WGS sequence"/>
</dbReference>
<name>A0ABP3PNI1_9ACTN</name>
<organism evidence="1 2">
    <name type="scientific">Actinomadura livida</name>
    <dbReference type="NCBI Taxonomy" id="79909"/>
    <lineage>
        <taxon>Bacteria</taxon>
        <taxon>Bacillati</taxon>
        <taxon>Actinomycetota</taxon>
        <taxon>Actinomycetes</taxon>
        <taxon>Streptosporangiales</taxon>
        <taxon>Thermomonosporaceae</taxon>
        <taxon>Actinomadura</taxon>
    </lineage>
</organism>
<protein>
    <submittedName>
        <fullName evidence="1">Uncharacterized protein</fullName>
    </submittedName>
</protein>
<reference evidence="2" key="1">
    <citation type="journal article" date="2019" name="Int. J. Syst. Evol. Microbiol.">
        <title>The Global Catalogue of Microorganisms (GCM) 10K type strain sequencing project: providing services to taxonomists for standard genome sequencing and annotation.</title>
        <authorList>
            <consortium name="The Broad Institute Genomics Platform"/>
            <consortium name="The Broad Institute Genome Sequencing Center for Infectious Disease"/>
            <person name="Wu L."/>
            <person name="Ma J."/>
        </authorList>
    </citation>
    <scope>NUCLEOTIDE SEQUENCE [LARGE SCALE GENOMIC DNA]</scope>
    <source>
        <strain evidence="2">JCM 10667</strain>
    </source>
</reference>
<proteinExistence type="predicted"/>
<keyword evidence="2" id="KW-1185">Reference proteome</keyword>
<evidence type="ECO:0000313" key="1">
    <source>
        <dbReference type="EMBL" id="GAA0571354.1"/>
    </source>
</evidence>
<evidence type="ECO:0000313" key="2">
    <source>
        <dbReference type="Proteomes" id="UP001501427"/>
    </source>
</evidence>
<gene>
    <name evidence="1" type="ORF">GCM10009546_37650</name>
</gene>
<sequence>MTRSPPSTIAVRSAKRSAADSVMAAMLGHTGPSLLFMPQLRSVARRPRRPGADTVIDIDVSIDFYLEV</sequence>
<comment type="caution">
    <text evidence="1">The sequence shown here is derived from an EMBL/GenBank/DDBJ whole genome shotgun (WGS) entry which is preliminary data.</text>
</comment>
<dbReference type="EMBL" id="BAAAHD010000032">
    <property type="protein sequence ID" value="GAA0571354.1"/>
    <property type="molecule type" value="Genomic_DNA"/>
</dbReference>
<accession>A0ABP3PNI1</accession>